<accession>A0A8J7YPB1</accession>
<dbReference type="GO" id="GO:0016747">
    <property type="term" value="F:acyltransferase activity, transferring groups other than amino-acyl groups"/>
    <property type="evidence" value="ECO:0007669"/>
    <property type="project" value="InterPro"/>
</dbReference>
<sequence length="325" mass="36408">MRLFSRKMTVSVRTMRADDIEEVRSVGQSAWSDLYSKEFRQNFQVPKRSRKNIEFYMDKEPEGCIVAEVDGRVVGDIFCHVWGKVGWFGPVEVMPNFQNSGIGKQLISVALSYLQSKGCEIIGLETMPETLKNVVLYSNLGFAPDRVTYLMEKPLTGRDRNVSDLHTTGKVLNYGELGAEKALSSVRLLSELSLHGLDYSNEVYYSMKHGTGETLFLLRDESVVGFSLVYTYSTSDGSTNASIRLLVASPSAGSGDINNLMSASEGVALEEDRDRMNIRFYTGNYRTFDILRKRGYALKGTNIRMLHRGNIPANNEVVEIDSWAG</sequence>
<dbReference type="InterPro" id="IPR000182">
    <property type="entry name" value="GNAT_dom"/>
</dbReference>
<name>A0A8J7YPB1_9ARCH</name>
<evidence type="ECO:0000259" key="3">
    <source>
        <dbReference type="PROSITE" id="PS51186"/>
    </source>
</evidence>
<evidence type="ECO:0000256" key="2">
    <source>
        <dbReference type="ARBA" id="ARBA00023315"/>
    </source>
</evidence>
<keyword evidence="2" id="KW-0012">Acyltransferase</keyword>
<evidence type="ECO:0000313" key="5">
    <source>
        <dbReference type="Proteomes" id="UP000716004"/>
    </source>
</evidence>
<organism evidence="4 5">
    <name type="scientific">Candidatus Sysuiplasma superficiale</name>
    <dbReference type="NCBI Taxonomy" id="2823368"/>
    <lineage>
        <taxon>Archaea</taxon>
        <taxon>Methanobacteriati</taxon>
        <taxon>Thermoplasmatota</taxon>
        <taxon>Thermoplasmata</taxon>
        <taxon>Candidatus Sysuiplasmatales</taxon>
        <taxon>Candidatus Sysuiplasmataceae</taxon>
        <taxon>Candidatus Sysuiplasma</taxon>
    </lineage>
</organism>
<dbReference type="SUPFAM" id="SSF55729">
    <property type="entry name" value="Acyl-CoA N-acyltransferases (Nat)"/>
    <property type="match status" value="2"/>
</dbReference>
<evidence type="ECO:0000256" key="1">
    <source>
        <dbReference type="ARBA" id="ARBA00022679"/>
    </source>
</evidence>
<dbReference type="CDD" id="cd04301">
    <property type="entry name" value="NAT_SF"/>
    <property type="match status" value="1"/>
</dbReference>
<dbReference type="InterPro" id="IPR050832">
    <property type="entry name" value="Bact_Acetyltransf"/>
</dbReference>
<dbReference type="Gene3D" id="3.40.630.30">
    <property type="match status" value="1"/>
</dbReference>
<keyword evidence="1" id="KW-0808">Transferase</keyword>
<proteinExistence type="predicted"/>
<dbReference type="PANTHER" id="PTHR43877">
    <property type="entry name" value="AMINOALKYLPHOSPHONATE N-ACETYLTRANSFERASE-RELATED-RELATED"/>
    <property type="match status" value="1"/>
</dbReference>
<dbReference type="AlphaFoldDB" id="A0A8J7YPB1"/>
<dbReference type="Pfam" id="PF00583">
    <property type="entry name" value="Acetyltransf_1"/>
    <property type="match status" value="1"/>
</dbReference>
<protein>
    <submittedName>
        <fullName evidence="4">GNAT family N-acetyltransferase</fullName>
    </submittedName>
</protein>
<reference evidence="4" key="1">
    <citation type="submission" date="2021-04" db="EMBL/GenBank/DDBJ databases">
        <title>Genomic insights into ecological role and evolution of a novel Thermoplasmata order Candidatus Sysuiplasmatales.</title>
        <authorList>
            <person name="Yuan Y."/>
        </authorList>
    </citation>
    <scope>NUCLEOTIDE SEQUENCE</scope>
    <source>
        <strain evidence="4">YP2-bin.285</strain>
    </source>
</reference>
<feature type="domain" description="N-acetyltransferase" evidence="3">
    <location>
        <begin position="10"/>
        <end position="156"/>
    </location>
</feature>
<dbReference type="Proteomes" id="UP000716004">
    <property type="component" value="Unassembled WGS sequence"/>
</dbReference>
<dbReference type="PROSITE" id="PS51186">
    <property type="entry name" value="GNAT"/>
    <property type="match status" value="1"/>
</dbReference>
<dbReference type="EMBL" id="JAGVSJ010000010">
    <property type="protein sequence ID" value="MBX8631856.1"/>
    <property type="molecule type" value="Genomic_DNA"/>
</dbReference>
<dbReference type="InterPro" id="IPR016181">
    <property type="entry name" value="Acyl_CoA_acyltransferase"/>
</dbReference>
<comment type="caution">
    <text evidence="4">The sequence shown here is derived from an EMBL/GenBank/DDBJ whole genome shotgun (WGS) entry which is preliminary data.</text>
</comment>
<evidence type="ECO:0000313" key="4">
    <source>
        <dbReference type="EMBL" id="MBX8631856.1"/>
    </source>
</evidence>
<gene>
    <name evidence="4" type="ORF">J9259_04975</name>
</gene>